<proteinExistence type="predicted"/>
<dbReference type="AlphaFoldDB" id="A0A1G2IHN2"/>
<protein>
    <submittedName>
        <fullName evidence="1">Uncharacterized protein</fullName>
    </submittedName>
</protein>
<reference evidence="1 2" key="1">
    <citation type="journal article" date="2016" name="Nat. Commun.">
        <title>Thousands of microbial genomes shed light on interconnected biogeochemical processes in an aquifer system.</title>
        <authorList>
            <person name="Anantharaman K."/>
            <person name="Brown C.T."/>
            <person name="Hug L.A."/>
            <person name="Sharon I."/>
            <person name="Castelle C.J."/>
            <person name="Probst A.J."/>
            <person name="Thomas B.C."/>
            <person name="Singh A."/>
            <person name="Wilkins M.J."/>
            <person name="Karaoz U."/>
            <person name="Brodie E.L."/>
            <person name="Williams K.H."/>
            <person name="Hubbard S.S."/>
            <person name="Banfield J.F."/>
        </authorList>
    </citation>
    <scope>NUCLEOTIDE SEQUENCE [LARGE SCALE GENOMIC DNA]</scope>
</reference>
<accession>A0A1G2IHN2</accession>
<sequence>MGNKIQREKAMLSEKRMEEIEHLVKEYNLKQDEGVEYPVGSDHLGLMVNFFLTERRLGMTKKIKASEELKKAAREIGVSLKDLCQWYEQ</sequence>
<dbReference type="EMBL" id="MHPA01000003">
    <property type="protein sequence ID" value="OGZ74031.1"/>
    <property type="molecule type" value="Genomic_DNA"/>
</dbReference>
<dbReference type="Proteomes" id="UP000176774">
    <property type="component" value="Unassembled WGS sequence"/>
</dbReference>
<gene>
    <name evidence="1" type="ORF">A2908_02120</name>
</gene>
<name>A0A1G2IHN2_9BACT</name>
<comment type="caution">
    <text evidence="1">The sequence shown here is derived from an EMBL/GenBank/DDBJ whole genome shotgun (WGS) entry which is preliminary data.</text>
</comment>
<evidence type="ECO:0000313" key="1">
    <source>
        <dbReference type="EMBL" id="OGZ74031.1"/>
    </source>
</evidence>
<evidence type="ECO:0000313" key="2">
    <source>
        <dbReference type="Proteomes" id="UP000176774"/>
    </source>
</evidence>
<organism evidence="1 2">
    <name type="scientific">Candidatus Staskawiczbacteria bacterium RIFCSPLOWO2_01_FULL_38_12b</name>
    <dbReference type="NCBI Taxonomy" id="1802214"/>
    <lineage>
        <taxon>Bacteria</taxon>
        <taxon>Candidatus Staskawicziibacteriota</taxon>
    </lineage>
</organism>